<evidence type="ECO:0000259" key="2">
    <source>
        <dbReference type="Pfam" id="PF02350"/>
    </source>
</evidence>
<keyword evidence="1" id="KW-0413">Isomerase</keyword>
<dbReference type="Pfam" id="PF02350">
    <property type="entry name" value="Epimerase_2"/>
    <property type="match status" value="1"/>
</dbReference>
<accession>A0A934NBY7</accession>
<dbReference type="EMBL" id="JAEKNR010000242">
    <property type="protein sequence ID" value="MBJ7601399.1"/>
    <property type="molecule type" value="Genomic_DNA"/>
</dbReference>
<dbReference type="SUPFAM" id="SSF53756">
    <property type="entry name" value="UDP-Glycosyltransferase/glycogen phosphorylase"/>
    <property type="match status" value="1"/>
</dbReference>
<dbReference type="Gene3D" id="3.40.50.2000">
    <property type="entry name" value="Glycogen Phosphorylase B"/>
    <property type="match status" value="2"/>
</dbReference>
<sequence length="374" mass="41276">MILVVYGTSGELIKLAPVLRLLRASGGGYVSATTAQQVEQIPTLLRSFELAPPSWWLARGARGRDLRSNVDVPVWAARVAMGFSRLGPSMRKALRDGPGKPLVLVHGDTFTTVLGALMGRVLRFPVAHLEAGLRSFDIRHPFPEELDRRCASRLADIHYAPGEWAASHLRRGRVVDTGSNTIRDSLALAEDLVASPVDLPAGPFGIVSLHRFELLRDAGLLKATIEVLATHSRRVPLLFVEHPVTMAALRSRGLTQLLDAAGFWRVPRLPFLDFVSVMRRSAFLVTDSGGNQEESYYLDLPCLVHRKRTERREGLGENVVLSEHRLTALERFLQAPGLHRRREGLPRTSPSEVVVRDLQAHGFVAGSGARMSRP</sequence>
<gene>
    <name evidence="3" type="ORF">JF922_25415</name>
</gene>
<dbReference type="InterPro" id="IPR003331">
    <property type="entry name" value="UDP_GlcNAc_Epimerase_2_dom"/>
</dbReference>
<dbReference type="InterPro" id="IPR029767">
    <property type="entry name" value="WecB-like"/>
</dbReference>
<feature type="domain" description="UDP-N-acetylglucosamine 2-epimerase" evidence="2">
    <location>
        <begin position="102"/>
        <end position="318"/>
    </location>
</feature>
<reference evidence="3" key="1">
    <citation type="submission" date="2020-10" db="EMBL/GenBank/DDBJ databases">
        <title>Ca. Dormibacterota MAGs.</title>
        <authorList>
            <person name="Montgomery K."/>
        </authorList>
    </citation>
    <scope>NUCLEOTIDE SEQUENCE [LARGE SCALE GENOMIC DNA]</scope>
    <source>
        <strain evidence="3">SC8812_S17_10</strain>
    </source>
</reference>
<dbReference type="PANTHER" id="PTHR43174">
    <property type="entry name" value="UDP-N-ACETYLGLUCOSAMINE 2-EPIMERASE"/>
    <property type="match status" value="1"/>
</dbReference>
<name>A0A934NBY7_9BACT</name>
<comment type="similarity">
    <text evidence="1">Belongs to the UDP-N-acetylglucosamine 2-epimerase family.</text>
</comment>
<dbReference type="RefSeq" id="WP_338205618.1">
    <property type="nucleotide sequence ID" value="NZ_JAEKNR010000242.1"/>
</dbReference>
<dbReference type="GO" id="GO:0016853">
    <property type="term" value="F:isomerase activity"/>
    <property type="evidence" value="ECO:0007669"/>
    <property type="project" value="UniProtKB-KW"/>
</dbReference>
<evidence type="ECO:0000256" key="1">
    <source>
        <dbReference type="RuleBase" id="RU003513"/>
    </source>
</evidence>
<protein>
    <submittedName>
        <fullName evidence="3">UDP-N-acetylglucosamine 2-epimerase</fullName>
    </submittedName>
</protein>
<proteinExistence type="inferred from homology"/>
<keyword evidence="4" id="KW-1185">Reference proteome</keyword>
<organism evidence="3 4">
    <name type="scientific">Candidatus Nephthysia bennettiae</name>
    <dbReference type="NCBI Taxonomy" id="3127016"/>
    <lineage>
        <taxon>Bacteria</taxon>
        <taxon>Bacillati</taxon>
        <taxon>Candidatus Dormiibacterota</taxon>
        <taxon>Candidatus Dormibacteria</taxon>
        <taxon>Candidatus Dormibacterales</taxon>
        <taxon>Candidatus Dormibacteraceae</taxon>
        <taxon>Candidatus Nephthysia</taxon>
    </lineage>
</organism>
<dbReference type="AlphaFoldDB" id="A0A934NBY7"/>
<evidence type="ECO:0000313" key="4">
    <source>
        <dbReference type="Proteomes" id="UP000612893"/>
    </source>
</evidence>
<dbReference type="PANTHER" id="PTHR43174:SF1">
    <property type="entry name" value="UDP-N-ACETYLGLUCOSAMINE 2-EPIMERASE"/>
    <property type="match status" value="1"/>
</dbReference>
<comment type="caution">
    <text evidence="3">The sequence shown here is derived from an EMBL/GenBank/DDBJ whole genome shotgun (WGS) entry which is preliminary data.</text>
</comment>
<dbReference type="Proteomes" id="UP000612893">
    <property type="component" value="Unassembled WGS sequence"/>
</dbReference>
<evidence type="ECO:0000313" key="3">
    <source>
        <dbReference type="EMBL" id="MBJ7601399.1"/>
    </source>
</evidence>